<comment type="caution">
    <text evidence="2">The sequence shown here is derived from an EMBL/GenBank/DDBJ whole genome shotgun (WGS) entry which is preliminary data.</text>
</comment>
<dbReference type="Gene3D" id="2.30.30.240">
    <property type="entry name" value="PRC-barrel domain"/>
    <property type="match status" value="1"/>
</dbReference>
<dbReference type="InterPro" id="IPR027275">
    <property type="entry name" value="PRC-brl_dom"/>
</dbReference>
<evidence type="ECO:0000259" key="1">
    <source>
        <dbReference type="Pfam" id="PF05239"/>
    </source>
</evidence>
<organism evidence="2 3">
    <name type="scientific">Waltera intestinalis</name>
    <dbReference type="NCBI Taxonomy" id="2606635"/>
    <lineage>
        <taxon>Bacteria</taxon>
        <taxon>Bacillati</taxon>
        <taxon>Bacillota</taxon>
        <taxon>Clostridia</taxon>
        <taxon>Lachnospirales</taxon>
        <taxon>Lachnospiraceae</taxon>
        <taxon>Waltera</taxon>
    </lineage>
</organism>
<feature type="domain" description="PRC-barrel" evidence="1">
    <location>
        <begin position="3"/>
        <end position="75"/>
    </location>
</feature>
<evidence type="ECO:0000313" key="2">
    <source>
        <dbReference type="EMBL" id="MST57026.1"/>
    </source>
</evidence>
<protein>
    <submittedName>
        <fullName evidence="2">YlmC/YmxH family sporulation protein</fullName>
    </submittedName>
</protein>
<dbReference type="EMBL" id="VUMU01000002">
    <property type="protein sequence ID" value="MST57026.1"/>
    <property type="molecule type" value="Genomic_DNA"/>
</dbReference>
<reference evidence="2 3" key="1">
    <citation type="submission" date="2019-08" db="EMBL/GenBank/DDBJ databases">
        <title>In-depth cultivation of the pig gut microbiome towards novel bacterial diversity and tailored functional studies.</title>
        <authorList>
            <person name="Wylensek D."/>
            <person name="Hitch T.C.A."/>
            <person name="Clavel T."/>
        </authorList>
    </citation>
    <scope>NUCLEOTIDE SEQUENCE [LARGE SCALE GENOMIC DNA]</scope>
    <source>
        <strain evidence="2 3">WCA3-601-WT-6H</strain>
    </source>
</reference>
<dbReference type="AlphaFoldDB" id="A0A6L5YFE9"/>
<dbReference type="Pfam" id="PF05239">
    <property type="entry name" value="PRC"/>
    <property type="match status" value="1"/>
</dbReference>
<dbReference type="RefSeq" id="WP_118546063.1">
    <property type="nucleotide sequence ID" value="NZ_VUMU01000002.1"/>
</dbReference>
<gene>
    <name evidence="2" type="ORF">FYJ59_01975</name>
</gene>
<accession>A0A6L5YFE9</accession>
<dbReference type="NCBIfam" id="TIGR02888">
    <property type="entry name" value="spore_YlmC_YmxH"/>
    <property type="match status" value="1"/>
</dbReference>
<name>A0A6L5YFE9_9FIRM</name>
<dbReference type="InterPro" id="IPR011033">
    <property type="entry name" value="PRC_barrel-like_sf"/>
</dbReference>
<dbReference type="SUPFAM" id="SSF50346">
    <property type="entry name" value="PRC-barrel domain"/>
    <property type="match status" value="1"/>
</dbReference>
<dbReference type="PANTHER" id="PTHR40061:SF1">
    <property type="entry name" value="SPORULATION PROTEIN YLMC-RELATED"/>
    <property type="match status" value="1"/>
</dbReference>
<proteinExistence type="predicted"/>
<evidence type="ECO:0000313" key="3">
    <source>
        <dbReference type="Proteomes" id="UP000476055"/>
    </source>
</evidence>
<dbReference type="Proteomes" id="UP000476055">
    <property type="component" value="Unassembled WGS sequence"/>
</dbReference>
<sequence length="77" mass="8729">MLFSELKCKDVINVRDCKKLGHVCDLEFDECSGCICKIMVPGGNQWLGFLRCEPNIVIPYKDIRQIGPDIILVDINC</sequence>
<dbReference type="InterPro" id="IPR014238">
    <property type="entry name" value="Spore_YlmC/YmxH"/>
</dbReference>
<dbReference type="PANTHER" id="PTHR40061">
    <property type="entry name" value="SPORULATION PROTEIN YLMC-RELATED"/>
    <property type="match status" value="1"/>
</dbReference>
<keyword evidence="3" id="KW-1185">Reference proteome</keyword>